<comment type="pathway">
    <text evidence="12">Steroid metabolism; cholesterol degradation.</text>
</comment>
<dbReference type="GO" id="GO:0016995">
    <property type="term" value="F:cholesterol oxidase activity"/>
    <property type="evidence" value="ECO:0007669"/>
    <property type="project" value="UniProtKB-EC"/>
</dbReference>
<dbReference type="STRING" id="926562.Oweho_0738"/>
<dbReference type="GO" id="GO:0004769">
    <property type="term" value="F:steroid Delta-isomerase activity"/>
    <property type="evidence" value="ECO:0007669"/>
    <property type="project" value="UniProtKB-EC"/>
</dbReference>
<dbReference type="Pfam" id="PF00732">
    <property type="entry name" value="GMC_oxred_N"/>
    <property type="match status" value="1"/>
</dbReference>
<dbReference type="InterPro" id="IPR052542">
    <property type="entry name" value="Cholesterol_Oxidase"/>
</dbReference>
<evidence type="ECO:0000256" key="5">
    <source>
        <dbReference type="ARBA" id="ARBA00022827"/>
    </source>
</evidence>
<evidence type="ECO:0000256" key="4">
    <source>
        <dbReference type="ARBA" id="ARBA00022630"/>
    </source>
</evidence>
<evidence type="ECO:0000256" key="11">
    <source>
        <dbReference type="ARBA" id="ARBA00038856"/>
    </source>
</evidence>
<dbReference type="InterPro" id="IPR017896">
    <property type="entry name" value="4Fe4S_Fe-S-bd"/>
</dbReference>
<dbReference type="OrthoDB" id="9787779at2"/>
<keyword evidence="8" id="KW-1207">Sterol metabolism</keyword>
<evidence type="ECO:0000259" key="16">
    <source>
        <dbReference type="PROSITE" id="PS51379"/>
    </source>
</evidence>
<evidence type="ECO:0000256" key="13">
    <source>
        <dbReference type="ARBA" id="ARBA00049723"/>
    </source>
</evidence>
<dbReference type="InterPro" id="IPR036188">
    <property type="entry name" value="FAD/NAD-bd_sf"/>
</dbReference>
<organism evidence="17 18">
    <name type="scientific">Owenweeksia hongkongensis (strain DSM 17368 / CIP 108786 / JCM 12287 / NRRL B-23963 / UST20020801)</name>
    <dbReference type="NCBI Taxonomy" id="926562"/>
    <lineage>
        <taxon>Bacteria</taxon>
        <taxon>Pseudomonadati</taxon>
        <taxon>Bacteroidota</taxon>
        <taxon>Flavobacteriia</taxon>
        <taxon>Flavobacteriales</taxon>
        <taxon>Owenweeksiaceae</taxon>
        <taxon>Owenweeksia</taxon>
    </lineage>
</organism>
<reference evidence="17 18" key="1">
    <citation type="journal article" date="2012" name="Stand. Genomic Sci.">
        <title>Genome sequence of the orange-pigmented seawater bacterium Owenweeksia hongkongensis type strain (UST20020801(T)).</title>
        <authorList>
            <person name="Riedel T."/>
            <person name="Held B."/>
            <person name="Nolan M."/>
            <person name="Lucas S."/>
            <person name="Lapidus A."/>
            <person name="Tice H."/>
            <person name="Del Rio T.G."/>
            <person name="Cheng J.F."/>
            <person name="Han C."/>
            <person name="Tapia R."/>
            <person name="Goodwin L.A."/>
            <person name="Pitluck S."/>
            <person name="Liolios K."/>
            <person name="Mavromatis K."/>
            <person name="Pagani I."/>
            <person name="Ivanova N."/>
            <person name="Mikhailova N."/>
            <person name="Pati A."/>
            <person name="Chen A."/>
            <person name="Palaniappan K."/>
            <person name="Rohde M."/>
            <person name="Tindall B.J."/>
            <person name="Detter J.C."/>
            <person name="Goker M."/>
            <person name="Woyke T."/>
            <person name="Bristow J."/>
            <person name="Eisen J.A."/>
            <person name="Markowitz V."/>
            <person name="Hugenholtz P."/>
            <person name="Klenk H.P."/>
            <person name="Kyrpides N.C."/>
        </authorList>
    </citation>
    <scope>NUCLEOTIDE SEQUENCE</scope>
    <source>
        <strain evidence="18">DSM 17368 / JCM 12287 / NRRL B-23963</strain>
    </source>
</reference>
<comment type="cofactor">
    <cofactor evidence="1">
        <name>FAD</name>
        <dbReference type="ChEBI" id="CHEBI:57692"/>
    </cofactor>
</comment>
<evidence type="ECO:0000256" key="2">
    <source>
        <dbReference type="ARBA" id="ARBA00010790"/>
    </source>
</evidence>
<dbReference type="PRINTS" id="PR00411">
    <property type="entry name" value="PNDRDTASEI"/>
</dbReference>
<keyword evidence="10" id="KW-0413">Isomerase</keyword>
<proteinExistence type="inferred from homology"/>
<dbReference type="Pfam" id="PF05199">
    <property type="entry name" value="GMC_oxred_C"/>
    <property type="match status" value="1"/>
</dbReference>
<dbReference type="HOGENOM" id="CLU_002483_1_0_10"/>
<dbReference type="Pfam" id="PF00890">
    <property type="entry name" value="FAD_binding_2"/>
    <property type="match status" value="1"/>
</dbReference>
<evidence type="ECO:0000256" key="9">
    <source>
        <dbReference type="ARBA" id="ARBA00023221"/>
    </source>
</evidence>
<evidence type="ECO:0000256" key="3">
    <source>
        <dbReference type="ARBA" id="ARBA00022548"/>
    </source>
</evidence>
<dbReference type="GO" id="GO:0050660">
    <property type="term" value="F:flavin adenine dinucleotide binding"/>
    <property type="evidence" value="ECO:0007669"/>
    <property type="project" value="InterPro"/>
</dbReference>
<dbReference type="InterPro" id="IPR003953">
    <property type="entry name" value="FAD-dep_OxRdtase_2_FAD-bd"/>
</dbReference>
<dbReference type="EC" id="1.1.3.6" evidence="13"/>
<evidence type="ECO:0000256" key="1">
    <source>
        <dbReference type="ARBA" id="ARBA00001974"/>
    </source>
</evidence>
<sequence length="780" mass="85501">MKKLSRPITELKNSYDVLVIGSGYGGSIAASRMSRIGKSVCLLEKGKEFLPGDFPSKLTEASGEMNFNMGKKSDDNNGLYDFTMGDGISVFKGCGLGGTSLVNANVSIKPEPRVMEDNAWPAEIRNNISSFHEGVERAWDMLKPNPYPEGKNGYPILAKTEAMRKSADYMSEEFRLLDINVNFENKEENHVGIKQGKCNNCGDCVTGCNVGAKNTTAMNYLPDAYNHGAEIFTNIDVRHIEKSNGRWKVFFNVLNTGREKFDAPELFVFADNVIISAGSLGSTEILLRSKAKGLSTSDMLGQNMTGNGDVLAFGYNNDQPINGIGMGDNEIKDIANVGPCITSVIDMRNRDNIVDGMTLEEGTVPAPIRAIMASTLVTVSRLFGNDTDRGFKDFWREKWREITSLFKGPFHGAVNHTQIYLVMTHDDSKGKMSLKDDRLKIDWPGVGKQEIFKKVDGELTAATSALGGNKVPNPTWNKMMDFDLVTVHPLGGCGMANDANTGVTDHKGQVFSGSTGTDLHPGLYVMDGAVIPKSVGTNPLLTISGLAERSCKLIAESMGASINYSFENAPRKEGQNNVTKGVQFTETMRGYFSLDEKENYQRGHDKGKAAKSPFEFTLTIHSEDVDTFVQNKDHQAGLMGSMVAPALSDKPLSALNGTFNLFVEDKANPDTKKMLYSSVLTDVNGEHYYFEGFKQVQNDKGFDVWADTTTLFITLRKGDSKEGEVIGKGMLKILIKDFMTQLTTMKSVNTKGASESISSIAAFGKFFSGNVFDTYIKKIR</sequence>
<dbReference type="eggNOG" id="COG2303">
    <property type="taxonomic scope" value="Bacteria"/>
</dbReference>
<name>G8R1L2_OWEHD</name>
<protein>
    <recommendedName>
        <fullName evidence="14">Cholesterol oxidase</fullName>
        <ecNumber evidence="13">1.1.3.6</ecNumber>
        <ecNumber evidence="11">5.3.3.1</ecNumber>
    </recommendedName>
    <alternativeName>
        <fullName evidence="15">Cholesterol isomerase</fullName>
    </alternativeName>
</protein>
<dbReference type="SUPFAM" id="SSF51905">
    <property type="entry name" value="FAD/NAD(P)-binding domain"/>
    <property type="match status" value="1"/>
</dbReference>
<evidence type="ECO:0000256" key="14">
    <source>
        <dbReference type="ARBA" id="ARBA00049744"/>
    </source>
</evidence>
<dbReference type="RefSeq" id="WP_014201112.1">
    <property type="nucleotide sequence ID" value="NC_016599.1"/>
</dbReference>
<dbReference type="PANTHER" id="PTHR47470:SF1">
    <property type="entry name" value="FAD-DEPENDENT OXIDOREDUCTASE 2 FAD BINDING DOMAIN-CONTAINING PROTEIN"/>
    <property type="match status" value="1"/>
</dbReference>
<dbReference type="AlphaFoldDB" id="G8R1L2"/>
<dbReference type="PANTHER" id="PTHR47470">
    <property type="entry name" value="CHOLESTEROL OXIDASE"/>
    <property type="match status" value="1"/>
</dbReference>
<keyword evidence="5" id="KW-0274">FAD</keyword>
<evidence type="ECO:0000256" key="10">
    <source>
        <dbReference type="ARBA" id="ARBA00023235"/>
    </source>
</evidence>
<keyword evidence="3" id="KW-0153">Cholesterol metabolism</keyword>
<dbReference type="Gene3D" id="3.50.50.60">
    <property type="entry name" value="FAD/NAD(P)-binding domain"/>
    <property type="match status" value="3"/>
</dbReference>
<dbReference type="EMBL" id="CP003156">
    <property type="protein sequence ID" value="AEV31751.1"/>
    <property type="molecule type" value="Genomic_DNA"/>
</dbReference>
<dbReference type="KEGG" id="oho:Oweho_0738"/>
<keyword evidence="7" id="KW-0443">Lipid metabolism</keyword>
<evidence type="ECO:0000256" key="12">
    <source>
        <dbReference type="ARBA" id="ARBA00049645"/>
    </source>
</evidence>
<feature type="domain" description="4Fe-4S ferredoxin-type" evidence="16">
    <location>
        <begin position="189"/>
        <end position="218"/>
    </location>
</feature>
<keyword evidence="6" id="KW-0560">Oxidoreductase</keyword>
<evidence type="ECO:0000313" key="17">
    <source>
        <dbReference type="EMBL" id="AEV31751.1"/>
    </source>
</evidence>
<evidence type="ECO:0000256" key="15">
    <source>
        <dbReference type="ARBA" id="ARBA00049778"/>
    </source>
</evidence>
<dbReference type="Proteomes" id="UP000005631">
    <property type="component" value="Chromosome"/>
</dbReference>
<evidence type="ECO:0000313" key="18">
    <source>
        <dbReference type="Proteomes" id="UP000005631"/>
    </source>
</evidence>
<keyword evidence="9" id="KW-0753">Steroid metabolism</keyword>
<accession>G8R1L2</accession>
<dbReference type="EC" id="5.3.3.1" evidence="11"/>
<evidence type="ECO:0000256" key="7">
    <source>
        <dbReference type="ARBA" id="ARBA00023098"/>
    </source>
</evidence>
<dbReference type="PROSITE" id="PS51379">
    <property type="entry name" value="4FE4S_FER_2"/>
    <property type="match status" value="1"/>
</dbReference>
<keyword evidence="18" id="KW-1185">Reference proteome</keyword>
<dbReference type="InterPro" id="IPR000172">
    <property type="entry name" value="GMC_OxRdtase_N"/>
</dbReference>
<evidence type="ECO:0000256" key="6">
    <source>
        <dbReference type="ARBA" id="ARBA00023002"/>
    </source>
</evidence>
<gene>
    <name evidence="17" type="ordered locus">Oweho_0738</name>
</gene>
<dbReference type="InterPro" id="IPR007867">
    <property type="entry name" value="GMC_OxRtase_C"/>
</dbReference>
<keyword evidence="4" id="KW-0285">Flavoprotein</keyword>
<comment type="similarity">
    <text evidence="2">Belongs to the GMC oxidoreductase family.</text>
</comment>
<dbReference type="GO" id="GO:0008203">
    <property type="term" value="P:cholesterol metabolic process"/>
    <property type="evidence" value="ECO:0007669"/>
    <property type="project" value="UniProtKB-KW"/>
</dbReference>
<evidence type="ECO:0000256" key="8">
    <source>
        <dbReference type="ARBA" id="ARBA00023166"/>
    </source>
</evidence>